<dbReference type="PANTHER" id="PTHR43283">
    <property type="entry name" value="BETA-LACTAMASE-RELATED"/>
    <property type="match status" value="1"/>
</dbReference>
<dbReference type="EMBL" id="CP048113">
    <property type="protein sequence ID" value="QHS58676.1"/>
    <property type="molecule type" value="Genomic_DNA"/>
</dbReference>
<gene>
    <name evidence="3" type="ORF">GWR21_03390</name>
</gene>
<dbReference type="PANTHER" id="PTHR43283:SF18">
    <property type="match status" value="1"/>
</dbReference>
<dbReference type="InterPro" id="IPR001466">
    <property type="entry name" value="Beta-lactam-related"/>
</dbReference>
<keyword evidence="1" id="KW-0732">Signal</keyword>
<proteinExistence type="predicted"/>
<dbReference type="Pfam" id="PF00144">
    <property type="entry name" value="Beta-lactamase"/>
    <property type="match status" value="1"/>
</dbReference>
<keyword evidence="4" id="KW-1185">Reference proteome</keyword>
<feature type="signal peptide" evidence="1">
    <location>
        <begin position="1"/>
        <end position="18"/>
    </location>
</feature>
<evidence type="ECO:0000256" key="1">
    <source>
        <dbReference type="SAM" id="SignalP"/>
    </source>
</evidence>
<dbReference type="AlphaFoldDB" id="A0A6B9Z9K8"/>
<name>A0A6B9Z9K8_9BACT</name>
<dbReference type="SUPFAM" id="SSF56601">
    <property type="entry name" value="beta-lactamase/transpeptidase-like"/>
    <property type="match status" value="1"/>
</dbReference>
<evidence type="ECO:0000313" key="4">
    <source>
        <dbReference type="Proteomes" id="UP000476411"/>
    </source>
</evidence>
<dbReference type="InterPro" id="IPR050789">
    <property type="entry name" value="Diverse_Enzym_Activities"/>
</dbReference>
<sequence>MRKFYILFLLFGQSSLLAVGQSSVHVPADAALQTLMQRHQVPAAGIGVIENNELKSARVFGELRAGVPAPANTLFQVASLTKPVVEMTTLRLVSKGLWSLDAPLAKYWTDPDVKDDPRHGLLTTRHVLSHQTGFVNWRWEHQTGKLVFDFAPGTNTRYSGEGLEYLKHALEAKFKMPLAAIVSKYLFEPDSMKDTHFFWDGGVTEDRYAVPHNKEAAPYEIRKNKEVSAADLLMTTITDYTTFGVNVLRKKQLNDKVWEDMIHIQSKEPNAKFGLGWEVYNNVKGGDFVLLHSGSDPGVRTVIALLPSSKQGLVIFTNSDNGIPFIKDLIKESLDIGEALLQKVK</sequence>
<evidence type="ECO:0000259" key="2">
    <source>
        <dbReference type="Pfam" id="PF00144"/>
    </source>
</evidence>
<dbReference type="RefSeq" id="WP_162330379.1">
    <property type="nucleotide sequence ID" value="NZ_CP048113.1"/>
</dbReference>
<reference evidence="3 4" key="1">
    <citation type="submission" date="2020-01" db="EMBL/GenBank/DDBJ databases">
        <title>Complete genome sequence of Chitinophaga sp. H33E-04 isolated from quinoa roots.</title>
        <authorList>
            <person name="Weon H.-Y."/>
            <person name="Lee S.A."/>
        </authorList>
    </citation>
    <scope>NUCLEOTIDE SEQUENCE [LARGE SCALE GENOMIC DNA]</scope>
    <source>
        <strain evidence="3 4">H33E-04</strain>
    </source>
</reference>
<feature type="domain" description="Beta-lactamase-related" evidence="2">
    <location>
        <begin position="29"/>
        <end position="324"/>
    </location>
</feature>
<feature type="chain" id="PRO_5025471491" evidence="1">
    <location>
        <begin position="19"/>
        <end position="345"/>
    </location>
</feature>
<dbReference type="Gene3D" id="3.40.710.10">
    <property type="entry name" value="DD-peptidase/beta-lactamase superfamily"/>
    <property type="match status" value="1"/>
</dbReference>
<protein>
    <submittedName>
        <fullName evidence="3">Beta-lactamase family protein</fullName>
    </submittedName>
</protein>
<accession>A0A6B9Z9K8</accession>
<dbReference type="Proteomes" id="UP000476411">
    <property type="component" value="Chromosome"/>
</dbReference>
<organism evidence="3 4">
    <name type="scientific">Chitinophaga agri</name>
    <dbReference type="NCBI Taxonomy" id="2703787"/>
    <lineage>
        <taxon>Bacteria</taxon>
        <taxon>Pseudomonadati</taxon>
        <taxon>Bacteroidota</taxon>
        <taxon>Chitinophagia</taxon>
        <taxon>Chitinophagales</taxon>
        <taxon>Chitinophagaceae</taxon>
        <taxon>Chitinophaga</taxon>
    </lineage>
</organism>
<evidence type="ECO:0000313" key="3">
    <source>
        <dbReference type="EMBL" id="QHS58676.1"/>
    </source>
</evidence>
<dbReference type="KEGG" id="chih:GWR21_03390"/>
<dbReference type="InterPro" id="IPR012338">
    <property type="entry name" value="Beta-lactam/transpept-like"/>
</dbReference>